<proteinExistence type="inferred from homology"/>
<reference evidence="8 9" key="1">
    <citation type="submission" date="2022-11" db="EMBL/GenBank/DDBJ databases">
        <title>Host association and intracellularity evolved multiple times independently in the Rickettsiales.</title>
        <authorList>
            <person name="Castelli M."/>
            <person name="Nardi T."/>
            <person name="Gammuto L."/>
            <person name="Bellinzona G."/>
            <person name="Sabaneyeva E."/>
            <person name="Potekhin A."/>
            <person name="Serra V."/>
            <person name="Petroni G."/>
            <person name="Sassera D."/>
        </authorList>
    </citation>
    <scope>NUCLEOTIDE SEQUENCE [LARGE SCALE GENOMIC DNA]</scope>
    <source>
        <strain evidence="8 9">NDG2</strain>
    </source>
</reference>
<organism evidence="8 9">
    <name type="scientific">Candidatus Bandiella euplotis</name>
    <dbReference type="NCBI Taxonomy" id="1664265"/>
    <lineage>
        <taxon>Bacteria</taxon>
        <taxon>Pseudomonadati</taxon>
        <taxon>Pseudomonadota</taxon>
        <taxon>Alphaproteobacteria</taxon>
        <taxon>Rickettsiales</taxon>
        <taxon>Candidatus Midichloriaceae</taxon>
        <taxon>Candidatus Bandiella</taxon>
    </lineage>
</organism>
<keyword evidence="2 5" id="KW-0132">Cell division</keyword>
<evidence type="ECO:0000256" key="3">
    <source>
        <dbReference type="ARBA" id="ARBA00023136"/>
    </source>
</evidence>
<evidence type="ECO:0000313" key="8">
    <source>
        <dbReference type="EMBL" id="WPX96067.1"/>
    </source>
</evidence>
<comment type="subcellular location">
    <subcellularLocation>
        <location evidence="5">Cell membrane</location>
        <topology evidence="5">Peripheral membrane protein</topology>
        <orientation evidence="5">Cytoplasmic side</orientation>
    </subcellularLocation>
    <text evidence="5">Localizes to the Z ring in an FtsZ-dependent manner. Targeted to the membrane through a conserved C-terminal amphipathic helix.</text>
</comment>
<keyword evidence="3 5" id="KW-0472">Membrane</keyword>
<dbReference type="InterPro" id="IPR020823">
    <property type="entry name" value="Cell_div_FtsA"/>
</dbReference>
<evidence type="ECO:0000256" key="4">
    <source>
        <dbReference type="ARBA" id="ARBA00023306"/>
    </source>
</evidence>
<keyword evidence="4 5" id="KW-0131">Cell cycle</keyword>
<dbReference type="Pfam" id="PF02491">
    <property type="entry name" value="SHS2_FTSA"/>
    <property type="match status" value="1"/>
</dbReference>
<evidence type="ECO:0000256" key="1">
    <source>
        <dbReference type="ARBA" id="ARBA00022475"/>
    </source>
</evidence>
<dbReference type="GO" id="GO:0051301">
    <property type="term" value="P:cell division"/>
    <property type="evidence" value="ECO:0007669"/>
    <property type="project" value="UniProtKB-KW"/>
</dbReference>
<dbReference type="Proteomes" id="UP001327219">
    <property type="component" value="Chromosome"/>
</dbReference>
<comment type="subunit">
    <text evidence="5">Self-interacts. Interacts with FtsZ.</text>
</comment>
<dbReference type="HAMAP" id="MF_02033">
    <property type="entry name" value="FtsA"/>
    <property type="match status" value="1"/>
</dbReference>
<feature type="domain" description="SHS2" evidence="7">
    <location>
        <begin position="8"/>
        <end position="194"/>
    </location>
</feature>
<dbReference type="PIRSF" id="PIRSF003101">
    <property type="entry name" value="FtsA"/>
    <property type="match status" value="1"/>
</dbReference>
<dbReference type="SUPFAM" id="SSF53067">
    <property type="entry name" value="Actin-like ATPase domain"/>
    <property type="match status" value="2"/>
</dbReference>
<name>A0ABZ0UK80_9RICK</name>
<evidence type="ECO:0000259" key="7">
    <source>
        <dbReference type="SMART" id="SM00842"/>
    </source>
</evidence>
<dbReference type="InterPro" id="IPR050696">
    <property type="entry name" value="FtsA/MreB"/>
</dbReference>
<keyword evidence="9" id="KW-1185">Reference proteome</keyword>
<evidence type="ECO:0000256" key="2">
    <source>
        <dbReference type="ARBA" id="ARBA00022618"/>
    </source>
</evidence>
<dbReference type="NCBIfam" id="TIGR01174">
    <property type="entry name" value="ftsA"/>
    <property type="match status" value="1"/>
</dbReference>
<dbReference type="Gene3D" id="3.30.420.40">
    <property type="match status" value="1"/>
</dbReference>
<sequence>MIKGRNLISVLDIGSTKITCFIAKRSLSHGYDILGTAQTASQGVKAGMIIDLEAAKDAIIKTVELAEDMAAENIKDVYVSLNSSFLISERNSADLILANQEINVKDLNKLLFKILEKYDRQEIEVVHTLPYEYILDGNRGITQPLGLCGNKLTGFFHVISVPSNYVINIAKCLEKCTLNIEGYISSGYASGSACLKDDEKEFGSALIEIGGGSSTISVFFNDNIVFTDGIPYGGIHITKDIAKVLNLDIKNAEKIKNLYGSVMPNDANTDEVIRIDRSAEQEEELLINQSELNAIIKARMYEISTLLQSKLQDHDMSELVNKIIVTGGCSQLYGIKEFIGEIFKVKVRIGAPAEQIGVSNEYFKANFSVPMGMLRCISESNKYDRRNLLEDKKSLLKIVWEWLKENF</sequence>
<comment type="similarity">
    <text evidence="5 6">Belongs to the FtsA/MreB family.</text>
</comment>
<gene>
    <name evidence="5" type="primary">ftsA</name>
    <name evidence="8" type="ORF">Bandiella_00170</name>
</gene>
<dbReference type="Pfam" id="PF14450">
    <property type="entry name" value="FtsA"/>
    <property type="match status" value="1"/>
</dbReference>
<dbReference type="SMART" id="SM00842">
    <property type="entry name" value="FtsA"/>
    <property type="match status" value="1"/>
</dbReference>
<accession>A0ABZ0UK80</accession>
<dbReference type="PANTHER" id="PTHR32432:SF4">
    <property type="entry name" value="CELL DIVISION PROTEIN FTSA"/>
    <property type="match status" value="1"/>
</dbReference>
<dbReference type="CDD" id="cd24048">
    <property type="entry name" value="ASKHA_NBD_FtsA"/>
    <property type="match status" value="1"/>
</dbReference>
<dbReference type="RefSeq" id="WP_323733008.1">
    <property type="nucleotide sequence ID" value="NZ_CP110820.1"/>
</dbReference>
<keyword evidence="1 5" id="KW-1003">Cell membrane</keyword>
<evidence type="ECO:0000313" key="9">
    <source>
        <dbReference type="Proteomes" id="UP001327219"/>
    </source>
</evidence>
<dbReference type="InterPro" id="IPR043129">
    <property type="entry name" value="ATPase_NBD"/>
</dbReference>
<protein>
    <recommendedName>
        <fullName evidence="5 6">Cell division protein FtsA</fullName>
    </recommendedName>
</protein>
<dbReference type="InterPro" id="IPR003494">
    <property type="entry name" value="SHS2_FtsA"/>
</dbReference>
<dbReference type="EMBL" id="CP110820">
    <property type="protein sequence ID" value="WPX96067.1"/>
    <property type="molecule type" value="Genomic_DNA"/>
</dbReference>
<comment type="function">
    <text evidence="5 6">Cell division protein that is involved in the assembly of the Z ring. May serve as a membrane anchor for the Z ring.</text>
</comment>
<dbReference type="Gene3D" id="3.30.1490.110">
    <property type="match status" value="1"/>
</dbReference>
<evidence type="ECO:0000256" key="5">
    <source>
        <dbReference type="HAMAP-Rule" id="MF_02033"/>
    </source>
</evidence>
<evidence type="ECO:0000256" key="6">
    <source>
        <dbReference type="PIRNR" id="PIRNR003101"/>
    </source>
</evidence>
<dbReference type="PANTHER" id="PTHR32432">
    <property type="entry name" value="CELL DIVISION PROTEIN FTSA-RELATED"/>
    <property type="match status" value="1"/>
</dbReference>